<sequence length="327" mass="37916">MKTTDDLTTNLDFYIKGVDANELIHACTQARPDDGQHDLLLRINNTVKDLEFQHVLSRSGWHRPGGIVDRNGKRITNNLRIWAEQESDGDILALLDKYADRGWFATRLLGATHYLVATTGSGSTDFIQLEVEELQEVLARPLFDPDWYPESLEEFVEPIDFPELEPEPVGDPRYLFRRAIPIAKTLEELREEGIGSRRMRRFLRDWNKSSAVMNGYLWNHWVIRFIPYTDRYGDRKFNLKPLTTYKDMVPDVDGALIQRGAGLANLIREIDRQAGYPMAWYFFMLTTPGIKHEIAWSVMEDHSAGFDYLPERDLEVIQSWCDDPYSI</sequence>
<evidence type="ECO:0000313" key="1">
    <source>
        <dbReference type="EMBL" id="VAX12361.1"/>
    </source>
</evidence>
<dbReference type="EMBL" id="UOFZ01000034">
    <property type="protein sequence ID" value="VAX12361.1"/>
    <property type="molecule type" value="Genomic_DNA"/>
</dbReference>
<name>A0A3B1BDD1_9ZZZZ</name>
<reference evidence="1" key="1">
    <citation type="submission" date="2018-06" db="EMBL/GenBank/DDBJ databases">
        <authorList>
            <person name="Zhirakovskaya E."/>
        </authorList>
    </citation>
    <scope>NUCLEOTIDE SEQUENCE</scope>
</reference>
<protein>
    <submittedName>
        <fullName evidence="1">Uncharacterized protein</fullName>
    </submittedName>
</protein>
<dbReference type="AlphaFoldDB" id="A0A3B1BDD1"/>
<proteinExistence type="predicted"/>
<organism evidence="1">
    <name type="scientific">hydrothermal vent metagenome</name>
    <dbReference type="NCBI Taxonomy" id="652676"/>
    <lineage>
        <taxon>unclassified sequences</taxon>
        <taxon>metagenomes</taxon>
        <taxon>ecological metagenomes</taxon>
    </lineage>
</organism>
<accession>A0A3B1BDD1</accession>
<gene>
    <name evidence="1" type="ORF">MNBD_GAMMA24-1227</name>
</gene>